<evidence type="ECO:0000313" key="2">
    <source>
        <dbReference type="EMBL" id="PLS29811.1"/>
    </source>
</evidence>
<keyword evidence="3" id="KW-1185">Reference proteome</keyword>
<dbReference type="RefSeq" id="WP_101621343.1">
    <property type="nucleotide sequence ID" value="NZ_NMWT01000001.1"/>
</dbReference>
<dbReference type="OrthoDB" id="3243383at2"/>
<dbReference type="Proteomes" id="UP000235034">
    <property type="component" value="Unassembled WGS sequence"/>
</dbReference>
<feature type="transmembrane region" description="Helical" evidence="1">
    <location>
        <begin position="26"/>
        <end position="52"/>
    </location>
</feature>
<organism evidence="2 3">
    <name type="scientific">Bifidobacterium parmae</name>
    <dbReference type="NCBI Taxonomy" id="361854"/>
    <lineage>
        <taxon>Bacteria</taxon>
        <taxon>Bacillati</taxon>
        <taxon>Actinomycetota</taxon>
        <taxon>Actinomycetes</taxon>
        <taxon>Bifidobacteriales</taxon>
        <taxon>Bifidobacteriaceae</taxon>
        <taxon>Bifidobacterium</taxon>
    </lineage>
</organism>
<sequence>MTALNLAIDGEICVNGKCRPMTQQELWIPFAIIGGVFLFIILIVVLIVVVVLRVSRAKTKGRATGKVSVGTTYAWPAKTVKRIAGAVGARYEPTIGDQGAFKASSGIDATAYSNSMRVNMRTDDHLAEYAANAGLALPPVPPVTTGVNRYVLNWMAVPRPYGGLQAYTLRYDKPVRVGMDFHPTAFIVDMQFNGTNPAAFSADETTIREGFAAEAPSGRLSSQDVAGHRVIVVDEPDSGDVKTMYEIVGRALGWRPDGR</sequence>
<proteinExistence type="predicted"/>
<keyword evidence="1" id="KW-0472">Membrane</keyword>
<gene>
    <name evidence="2" type="ORF">Uis4E_0152</name>
</gene>
<dbReference type="AlphaFoldDB" id="A0A2N5J6H1"/>
<name>A0A2N5J6H1_9BIFI</name>
<reference evidence="2 3" key="1">
    <citation type="submission" date="2017-07" db="EMBL/GenBank/DDBJ databases">
        <title>Bifidobacterium novel species.</title>
        <authorList>
            <person name="Lugli G.A."/>
            <person name="Milani C."/>
            <person name="Duranti S."/>
            <person name="Mangifesta M."/>
        </authorList>
    </citation>
    <scope>NUCLEOTIDE SEQUENCE [LARGE SCALE GENOMIC DNA]</scope>
    <source>
        <strain evidence="2 3">77</strain>
    </source>
</reference>
<evidence type="ECO:0000313" key="3">
    <source>
        <dbReference type="Proteomes" id="UP000235034"/>
    </source>
</evidence>
<dbReference type="EMBL" id="NMWT01000001">
    <property type="protein sequence ID" value="PLS29811.1"/>
    <property type="molecule type" value="Genomic_DNA"/>
</dbReference>
<protein>
    <submittedName>
        <fullName evidence="2">Uncharacterized protein</fullName>
    </submittedName>
</protein>
<evidence type="ECO:0000256" key="1">
    <source>
        <dbReference type="SAM" id="Phobius"/>
    </source>
</evidence>
<comment type="caution">
    <text evidence="2">The sequence shown here is derived from an EMBL/GenBank/DDBJ whole genome shotgun (WGS) entry which is preliminary data.</text>
</comment>
<accession>A0A2N5J6H1</accession>
<keyword evidence="1" id="KW-0812">Transmembrane</keyword>
<keyword evidence="1" id="KW-1133">Transmembrane helix</keyword>